<organism evidence="3 4">
    <name type="scientific">Ilex paraguariensis</name>
    <name type="common">yerba mate</name>
    <dbReference type="NCBI Taxonomy" id="185542"/>
    <lineage>
        <taxon>Eukaryota</taxon>
        <taxon>Viridiplantae</taxon>
        <taxon>Streptophyta</taxon>
        <taxon>Embryophyta</taxon>
        <taxon>Tracheophyta</taxon>
        <taxon>Spermatophyta</taxon>
        <taxon>Magnoliopsida</taxon>
        <taxon>eudicotyledons</taxon>
        <taxon>Gunneridae</taxon>
        <taxon>Pentapetalae</taxon>
        <taxon>asterids</taxon>
        <taxon>campanulids</taxon>
        <taxon>Aquifoliales</taxon>
        <taxon>Aquifoliaceae</taxon>
        <taxon>Ilex</taxon>
    </lineage>
</organism>
<evidence type="ECO:0000256" key="2">
    <source>
        <dbReference type="SAM" id="Phobius"/>
    </source>
</evidence>
<comment type="caution">
    <text evidence="3">The sequence shown here is derived from an EMBL/GenBank/DDBJ whole genome shotgun (WGS) entry which is preliminary data.</text>
</comment>
<name>A0ABC8TMZ0_9AQUA</name>
<accession>A0ABC8TMZ0</accession>
<keyword evidence="2" id="KW-1133">Transmembrane helix</keyword>
<gene>
    <name evidence="3" type="ORF">ILEXP_LOCUS37678</name>
</gene>
<dbReference type="PROSITE" id="PS50005">
    <property type="entry name" value="TPR"/>
    <property type="match status" value="1"/>
</dbReference>
<dbReference type="InterPro" id="IPR011990">
    <property type="entry name" value="TPR-like_helical_dom_sf"/>
</dbReference>
<dbReference type="SUPFAM" id="SSF48452">
    <property type="entry name" value="TPR-like"/>
    <property type="match status" value="2"/>
</dbReference>
<dbReference type="EMBL" id="CAUOFW020005057">
    <property type="protein sequence ID" value="CAK9168299.1"/>
    <property type="molecule type" value="Genomic_DNA"/>
</dbReference>
<reference evidence="3 4" key="1">
    <citation type="submission" date="2024-02" db="EMBL/GenBank/DDBJ databases">
        <authorList>
            <person name="Vignale AGUSTIN F."/>
            <person name="Sosa J E."/>
            <person name="Modenutti C."/>
        </authorList>
    </citation>
    <scope>NUCLEOTIDE SEQUENCE [LARGE SCALE GENOMIC DNA]</scope>
</reference>
<evidence type="ECO:0000313" key="4">
    <source>
        <dbReference type="Proteomes" id="UP001642360"/>
    </source>
</evidence>
<dbReference type="Gene3D" id="1.25.40.10">
    <property type="entry name" value="Tetratricopeptide repeat domain"/>
    <property type="match status" value="2"/>
</dbReference>
<dbReference type="Pfam" id="PF13424">
    <property type="entry name" value="TPR_12"/>
    <property type="match status" value="1"/>
</dbReference>
<keyword evidence="4" id="KW-1185">Reference proteome</keyword>
<keyword evidence="2" id="KW-0472">Membrane</keyword>
<dbReference type="SMART" id="SM00028">
    <property type="entry name" value="TPR"/>
    <property type="match status" value="4"/>
</dbReference>
<feature type="transmembrane region" description="Helical" evidence="2">
    <location>
        <begin position="12"/>
        <end position="33"/>
    </location>
</feature>
<dbReference type="Pfam" id="PF13374">
    <property type="entry name" value="TPR_10"/>
    <property type="match status" value="1"/>
</dbReference>
<dbReference type="PANTHER" id="PTHR47689:SF2">
    <property type="entry name" value="TETRATRICOPEPTIDE REPEAT (TPR)-LIKE SUPERFAMILY PROTEIN"/>
    <property type="match status" value="1"/>
</dbReference>
<evidence type="ECO:0000313" key="3">
    <source>
        <dbReference type="EMBL" id="CAK9168299.1"/>
    </source>
</evidence>
<sequence length="553" mass="62373">MDEIALLQKLFLSWVIGIWAAVIIGMSAIPVLAEDVSVKLSYENDASEASLTGLRKIEDGSVVSNLHTSKWRVFTDNGRDLFLQGKLEEAECFFLSALQEAKEGFGEKDPHIASAYNNLAELYRVKKAFDKAEPLYLEAINILEESFGLDDIRVGAALHNLGQFYLVQRKLEEARNCYQAIFICNVQKLIFSMRPDNIVVFVVAFFPQYFGQRALKGKEKDSEALIQDSIWILEQGGLGESMICIRRLRYLAQIYVKSNRPADAENVQRKILRMMELSKGWNSLDTVIAAEGLALTLQSVGSLREAQELLERCLDARETLLPKDHIQIAANMLHIARVEMLISSQQRKTNIARAIVHLDKSKDLLDNAIRSELFSGSFFGSCSGPNQALKHQIVCTKMQLFKDSKHFLHDRIAQQVLDKMTQQKGNQQSIGVSREMRKAGHTALVILLQSLNALGQLEISKAELQDSKEKNTPVLDPEEAFHQCILAFKEFASERSLSDSPEVKFEYLSCLKHLSSLMSTKGMDQGRSGTLQMLKDEIKRVELELSPDKMRKN</sequence>
<dbReference type="AlphaFoldDB" id="A0ABC8TMZ0"/>
<dbReference type="InterPro" id="IPR019734">
    <property type="entry name" value="TPR_rpt"/>
</dbReference>
<keyword evidence="2" id="KW-0812">Transmembrane</keyword>
<proteinExistence type="predicted"/>
<keyword evidence="1" id="KW-0802">TPR repeat</keyword>
<feature type="repeat" description="TPR" evidence="1">
    <location>
        <begin position="113"/>
        <end position="146"/>
    </location>
</feature>
<dbReference type="PANTHER" id="PTHR47689">
    <property type="entry name" value="TETRATRICOPEPTIDE REPEAT (TPR)-LIKE SUPERFAMILY PROTEIN"/>
    <property type="match status" value="1"/>
</dbReference>
<evidence type="ECO:0000256" key="1">
    <source>
        <dbReference type="PROSITE-ProRule" id="PRU00339"/>
    </source>
</evidence>
<protein>
    <submittedName>
        <fullName evidence="3">Uncharacterized protein</fullName>
    </submittedName>
</protein>
<dbReference type="Proteomes" id="UP001642360">
    <property type="component" value="Unassembled WGS sequence"/>
</dbReference>